<name>A0ABP7VMI9_9ACTN</name>
<evidence type="ECO:0000313" key="3">
    <source>
        <dbReference type="Proteomes" id="UP001500683"/>
    </source>
</evidence>
<proteinExistence type="predicted"/>
<feature type="transmembrane region" description="Helical" evidence="1">
    <location>
        <begin position="105"/>
        <end position="125"/>
    </location>
</feature>
<evidence type="ECO:0000256" key="1">
    <source>
        <dbReference type="SAM" id="Phobius"/>
    </source>
</evidence>
<comment type="caution">
    <text evidence="2">The sequence shown here is derived from an EMBL/GenBank/DDBJ whole genome shotgun (WGS) entry which is preliminary data.</text>
</comment>
<evidence type="ECO:0008006" key="4">
    <source>
        <dbReference type="Google" id="ProtNLM"/>
    </source>
</evidence>
<keyword evidence="1" id="KW-1133">Transmembrane helix</keyword>
<feature type="transmembrane region" description="Helical" evidence="1">
    <location>
        <begin position="137"/>
        <end position="162"/>
    </location>
</feature>
<organism evidence="2 3">
    <name type="scientific">Actinomadura miaoliensis</name>
    <dbReference type="NCBI Taxonomy" id="430685"/>
    <lineage>
        <taxon>Bacteria</taxon>
        <taxon>Bacillati</taxon>
        <taxon>Actinomycetota</taxon>
        <taxon>Actinomycetes</taxon>
        <taxon>Streptosporangiales</taxon>
        <taxon>Thermomonosporaceae</taxon>
        <taxon>Actinomadura</taxon>
    </lineage>
</organism>
<dbReference type="EMBL" id="BAAAZG010000016">
    <property type="protein sequence ID" value="GAA4070485.1"/>
    <property type="molecule type" value="Genomic_DNA"/>
</dbReference>
<reference evidence="3" key="1">
    <citation type="journal article" date="2019" name="Int. J. Syst. Evol. Microbiol.">
        <title>The Global Catalogue of Microorganisms (GCM) 10K type strain sequencing project: providing services to taxonomists for standard genome sequencing and annotation.</title>
        <authorList>
            <consortium name="The Broad Institute Genomics Platform"/>
            <consortium name="The Broad Institute Genome Sequencing Center for Infectious Disease"/>
            <person name="Wu L."/>
            <person name="Ma J."/>
        </authorList>
    </citation>
    <scope>NUCLEOTIDE SEQUENCE [LARGE SCALE GENOMIC DNA]</scope>
    <source>
        <strain evidence="3">JCM 16702</strain>
    </source>
</reference>
<gene>
    <name evidence="2" type="ORF">GCM10022214_27600</name>
</gene>
<dbReference type="Proteomes" id="UP001500683">
    <property type="component" value="Unassembled WGS sequence"/>
</dbReference>
<feature type="transmembrane region" description="Helical" evidence="1">
    <location>
        <begin position="64"/>
        <end position="85"/>
    </location>
</feature>
<feature type="transmembrane region" description="Helical" evidence="1">
    <location>
        <begin position="35"/>
        <end position="57"/>
    </location>
</feature>
<keyword evidence="3" id="KW-1185">Reference proteome</keyword>
<sequence length="235" mass="24069">MAVGAALIVSGLFHLVVFAVDGGPWDGPVSWRKPVTFGLSFGLTLITVTWVATHLALGERARAVLLGVLTADCVVEVGGITLQAWRGVPSHLNRETSFDSAVSTVLAAGGGVLIVVLTAMAVAALRPNPRVTPSMLLAVRAGFATLMAGLATGAAMIARGVIEASAGHQQEAYRVAGFLKPVHAVSLHGVLVLPALAAVLSLTGWHEARRTRAVAAASAAYALAIAAALAYSLLR</sequence>
<keyword evidence="1" id="KW-0812">Transmembrane</keyword>
<feature type="transmembrane region" description="Helical" evidence="1">
    <location>
        <begin position="182"/>
        <end position="202"/>
    </location>
</feature>
<keyword evidence="1" id="KW-0472">Membrane</keyword>
<evidence type="ECO:0000313" key="2">
    <source>
        <dbReference type="EMBL" id="GAA4070485.1"/>
    </source>
</evidence>
<feature type="transmembrane region" description="Helical" evidence="1">
    <location>
        <begin position="214"/>
        <end position="234"/>
    </location>
</feature>
<accession>A0ABP7VMI9</accession>
<protein>
    <recommendedName>
        <fullName evidence="4">DUF5134 domain-containing protein</fullName>
    </recommendedName>
</protein>